<dbReference type="Pfam" id="PF00583">
    <property type="entry name" value="Acetyltransf_1"/>
    <property type="match status" value="1"/>
</dbReference>
<organism evidence="2 3">
    <name type="scientific">Streptococcus rubneri</name>
    <dbReference type="NCBI Taxonomy" id="1234680"/>
    <lineage>
        <taxon>Bacteria</taxon>
        <taxon>Bacillati</taxon>
        <taxon>Bacillota</taxon>
        <taxon>Bacilli</taxon>
        <taxon>Lactobacillales</taxon>
        <taxon>Streptococcaceae</taxon>
        <taxon>Streptococcus</taxon>
    </lineage>
</organism>
<dbReference type="PROSITE" id="PS51186">
    <property type="entry name" value="GNAT"/>
    <property type="match status" value="1"/>
</dbReference>
<dbReference type="RefSeq" id="WP_135782691.1">
    <property type="nucleotide sequence ID" value="NZ_JADMRL010000001.1"/>
</dbReference>
<dbReference type="GO" id="GO:0016747">
    <property type="term" value="F:acyltransferase activity, transferring groups other than amino-acyl groups"/>
    <property type="evidence" value="ECO:0007669"/>
    <property type="project" value="InterPro"/>
</dbReference>
<dbReference type="InterPro" id="IPR016181">
    <property type="entry name" value="Acyl_CoA_acyltransferase"/>
</dbReference>
<dbReference type="Gene3D" id="3.40.630.30">
    <property type="match status" value="1"/>
</dbReference>
<sequence>MQSKLTIRFARENDWDEIEQITSQNFSFQGLADTGSDSLRVLILEFEDQVIGACILQSAKQAQAYLTLLSLGIHPMWRKQGFGTLLLATVKSLVVQESFLGIRMACQEELVSYFEMNDFQLDFLEEGSLGGIQLI</sequence>
<reference evidence="2 3" key="1">
    <citation type="submission" date="2019-04" db="EMBL/GenBank/DDBJ databases">
        <title>Genome sequencing of Streptococcus rubneri DSM 26920(T).</title>
        <authorList>
            <person name="Kook J.-K."/>
            <person name="Park S.-N."/>
            <person name="Lim Y.K."/>
        </authorList>
    </citation>
    <scope>NUCLEOTIDE SEQUENCE [LARGE SCALE GENOMIC DNA]</scope>
    <source>
        <strain evidence="2 3">DSM 26920</strain>
    </source>
</reference>
<keyword evidence="3" id="KW-1185">Reference proteome</keyword>
<proteinExistence type="predicted"/>
<keyword evidence="2" id="KW-0808">Transferase</keyword>
<name>A0A4Z1DYG1_9STRE</name>
<dbReference type="InterPro" id="IPR000182">
    <property type="entry name" value="GNAT_dom"/>
</dbReference>
<evidence type="ECO:0000313" key="3">
    <source>
        <dbReference type="Proteomes" id="UP000297986"/>
    </source>
</evidence>
<protein>
    <submittedName>
        <fullName evidence="2">N-acetyltransferase</fullName>
    </submittedName>
</protein>
<feature type="domain" description="N-acetyltransferase" evidence="1">
    <location>
        <begin position="5"/>
        <end position="135"/>
    </location>
</feature>
<dbReference type="EMBL" id="SRRP01000001">
    <property type="protein sequence ID" value="TGN92400.1"/>
    <property type="molecule type" value="Genomic_DNA"/>
</dbReference>
<dbReference type="CDD" id="cd04301">
    <property type="entry name" value="NAT_SF"/>
    <property type="match status" value="1"/>
</dbReference>
<evidence type="ECO:0000259" key="1">
    <source>
        <dbReference type="PROSITE" id="PS51186"/>
    </source>
</evidence>
<comment type="caution">
    <text evidence="2">The sequence shown here is derived from an EMBL/GenBank/DDBJ whole genome shotgun (WGS) entry which is preliminary data.</text>
</comment>
<gene>
    <name evidence="2" type="ORF">E5S68_05580</name>
</gene>
<dbReference type="SUPFAM" id="SSF55729">
    <property type="entry name" value="Acyl-CoA N-acyltransferases (Nat)"/>
    <property type="match status" value="1"/>
</dbReference>
<dbReference type="Proteomes" id="UP000297986">
    <property type="component" value="Unassembled WGS sequence"/>
</dbReference>
<evidence type="ECO:0000313" key="2">
    <source>
        <dbReference type="EMBL" id="TGN92400.1"/>
    </source>
</evidence>
<accession>A0A4Z1DYG1</accession>
<dbReference type="AlphaFoldDB" id="A0A4Z1DYG1"/>
<dbReference type="OrthoDB" id="2235639at2"/>